<comment type="caution">
    <text evidence="1">The sequence shown here is derived from an EMBL/GenBank/DDBJ whole genome shotgun (WGS) entry which is preliminary data.</text>
</comment>
<organism evidence="1 2">
    <name type="scientific">Roseibium aggregatum</name>
    <dbReference type="NCBI Taxonomy" id="187304"/>
    <lineage>
        <taxon>Bacteria</taxon>
        <taxon>Pseudomonadati</taxon>
        <taxon>Pseudomonadota</taxon>
        <taxon>Alphaproteobacteria</taxon>
        <taxon>Hyphomicrobiales</taxon>
        <taxon>Stappiaceae</taxon>
        <taxon>Roseibium</taxon>
    </lineage>
</organism>
<reference evidence="1" key="1">
    <citation type="submission" date="2020-05" db="EMBL/GenBank/DDBJ databases">
        <title>Identification of trans-AT polyketide cluster in two marine bacteria, producers of a novel glutaramide-containing polyketide sesbanimide D and analogs.</title>
        <authorList>
            <person name="Kacar D."/>
            <person name="Rodriguez P."/>
            <person name="Canedo L."/>
            <person name="Gonzalez E."/>
            <person name="Galan B."/>
            <person name="De La Calle F."/>
            <person name="Garcia J.L."/>
        </authorList>
    </citation>
    <scope>NUCLEOTIDE SEQUENCE</scope>
    <source>
        <strain evidence="1">PHM038</strain>
    </source>
</reference>
<dbReference type="GO" id="GO:0015035">
    <property type="term" value="F:protein-disulfide reductase activity"/>
    <property type="evidence" value="ECO:0007669"/>
    <property type="project" value="InterPro"/>
</dbReference>
<evidence type="ECO:0000313" key="1">
    <source>
        <dbReference type="EMBL" id="MBD1548664.1"/>
    </source>
</evidence>
<proteinExistence type="predicted"/>
<dbReference type="AlphaFoldDB" id="A0A926SAA8"/>
<dbReference type="InterPro" id="IPR052927">
    <property type="entry name" value="DCC_oxidoreductase"/>
</dbReference>
<dbReference type="Proteomes" id="UP000598467">
    <property type="component" value="Unassembled WGS sequence"/>
</dbReference>
<protein>
    <submittedName>
        <fullName evidence="1">Thiol-disulfide oxidoreductase DCC family protein</fullName>
    </submittedName>
</protein>
<dbReference type="PANTHER" id="PTHR33639">
    <property type="entry name" value="THIOL-DISULFIDE OXIDOREDUCTASE DCC"/>
    <property type="match status" value="1"/>
</dbReference>
<accession>A0A926SAA8</accession>
<dbReference type="InterPro" id="IPR007263">
    <property type="entry name" value="DCC1-like"/>
</dbReference>
<sequence length="146" mass="16283">MATQPQTAAGTGEPYDDGPIIVFDALCVLCSTNAQFILKHDRRGHFRLASMQGDVGAALFRRCGIDPADPESFVIVEGDTVLRNSDAVLAIYDGLGGAWRALTVFRIIPRFLRDRLYLLVARNRYRIFGRRETCWVPSPEQAGRIL</sequence>
<gene>
    <name evidence="1" type="ORF">HK439_20560</name>
</gene>
<dbReference type="EMBL" id="JABFCZ010000025">
    <property type="protein sequence ID" value="MBD1548664.1"/>
    <property type="molecule type" value="Genomic_DNA"/>
</dbReference>
<name>A0A926SAA8_9HYPH</name>
<evidence type="ECO:0000313" key="2">
    <source>
        <dbReference type="Proteomes" id="UP000598467"/>
    </source>
</evidence>
<dbReference type="RefSeq" id="WP_190293356.1">
    <property type="nucleotide sequence ID" value="NZ_JABFCZ010000025.1"/>
</dbReference>
<dbReference type="PANTHER" id="PTHR33639:SF2">
    <property type="entry name" value="DUF393 DOMAIN-CONTAINING PROTEIN"/>
    <property type="match status" value="1"/>
</dbReference>
<dbReference type="Pfam" id="PF04134">
    <property type="entry name" value="DCC1-like"/>
    <property type="match status" value="1"/>
</dbReference>